<keyword evidence="5" id="KW-1185">Reference proteome</keyword>
<feature type="signal peptide" evidence="2">
    <location>
        <begin position="1"/>
        <end position="43"/>
    </location>
</feature>
<gene>
    <name evidence="4" type="ordered locus">Hoch_1415</name>
</gene>
<dbReference type="Gene3D" id="2.60.120.10">
    <property type="entry name" value="Jelly Rolls"/>
    <property type="match status" value="1"/>
</dbReference>
<feature type="compositionally biased region" description="Low complexity" evidence="1">
    <location>
        <begin position="43"/>
        <end position="64"/>
    </location>
</feature>
<dbReference type="PANTHER" id="PTHR43698">
    <property type="entry name" value="RIBD C-TERMINAL DOMAIN CONTAINING PROTEIN"/>
    <property type="match status" value="1"/>
</dbReference>
<dbReference type="InterPro" id="IPR014710">
    <property type="entry name" value="RmlC-like_jellyroll"/>
</dbReference>
<dbReference type="InterPro" id="IPR011051">
    <property type="entry name" value="RmlC_Cupin_sf"/>
</dbReference>
<organism evidence="4 5">
    <name type="scientific">Haliangium ochraceum (strain DSM 14365 / JCM 11303 / SMP-2)</name>
    <dbReference type="NCBI Taxonomy" id="502025"/>
    <lineage>
        <taxon>Bacteria</taxon>
        <taxon>Pseudomonadati</taxon>
        <taxon>Myxococcota</taxon>
        <taxon>Polyangia</taxon>
        <taxon>Haliangiales</taxon>
        <taxon>Kofleriaceae</taxon>
        <taxon>Haliangium</taxon>
    </lineage>
</organism>
<dbReference type="PANTHER" id="PTHR43698:SF1">
    <property type="entry name" value="BLL4564 PROTEIN"/>
    <property type="match status" value="1"/>
</dbReference>
<keyword evidence="2" id="KW-0732">Signal</keyword>
<dbReference type="InterPro" id="IPR047263">
    <property type="entry name" value="HNL-like_cupin"/>
</dbReference>
<reference evidence="4 5" key="1">
    <citation type="journal article" date="2010" name="Stand. Genomic Sci.">
        <title>Complete genome sequence of Haliangium ochraceum type strain (SMP-2).</title>
        <authorList>
            <consortium name="US DOE Joint Genome Institute (JGI-PGF)"/>
            <person name="Ivanova N."/>
            <person name="Daum C."/>
            <person name="Lang E."/>
            <person name="Abt B."/>
            <person name="Kopitz M."/>
            <person name="Saunders E."/>
            <person name="Lapidus A."/>
            <person name="Lucas S."/>
            <person name="Glavina Del Rio T."/>
            <person name="Nolan M."/>
            <person name="Tice H."/>
            <person name="Copeland A."/>
            <person name="Cheng J.F."/>
            <person name="Chen F."/>
            <person name="Bruce D."/>
            <person name="Goodwin L."/>
            <person name="Pitluck S."/>
            <person name="Mavromatis K."/>
            <person name="Pati A."/>
            <person name="Mikhailova N."/>
            <person name="Chen A."/>
            <person name="Palaniappan K."/>
            <person name="Land M."/>
            <person name="Hauser L."/>
            <person name="Chang Y.J."/>
            <person name="Jeffries C.D."/>
            <person name="Detter J.C."/>
            <person name="Brettin T."/>
            <person name="Rohde M."/>
            <person name="Goker M."/>
            <person name="Bristow J."/>
            <person name="Markowitz V."/>
            <person name="Eisen J.A."/>
            <person name="Hugenholtz P."/>
            <person name="Kyrpides N.C."/>
            <person name="Klenk H.P."/>
        </authorList>
    </citation>
    <scope>NUCLEOTIDE SEQUENCE [LARGE SCALE GENOMIC DNA]</scope>
    <source>
        <strain evidence="5">DSM 14365 / CIP 107738 / JCM 11303 / AJ 13395 / SMP-2</strain>
    </source>
</reference>
<dbReference type="InterPro" id="IPR013096">
    <property type="entry name" value="Cupin_2"/>
</dbReference>
<feature type="chain" id="PRO_5003010598" evidence="2">
    <location>
        <begin position="44"/>
        <end position="219"/>
    </location>
</feature>
<accession>D0LUS9</accession>
<dbReference type="Proteomes" id="UP000001880">
    <property type="component" value="Chromosome"/>
</dbReference>
<evidence type="ECO:0000256" key="2">
    <source>
        <dbReference type="SAM" id="SignalP"/>
    </source>
</evidence>
<dbReference type="CDD" id="cd02233">
    <property type="entry name" value="cupin_HNL-like"/>
    <property type="match status" value="1"/>
</dbReference>
<dbReference type="HOGENOM" id="CLU_072993_1_0_7"/>
<protein>
    <submittedName>
        <fullName evidence="4">Cupin 2 conserved barrel domain protein</fullName>
    </submittedName>
</protein>
<dbReference type="Pfam" id="PF07883">
    <property type="entry name" value="Cupin_2"/>
    <property type="match status" value="1"/>
</dbReference>
<evidence type="ECO:0000313" key="5">
    <source>
        <dbReference type="Proteomes" id="UP000001880"/>
    </source>
</evidence>
<dbReference type="eggNOG" id="COG1917">
    <property type="taxonomic scope" value="Bacteria"/>
</dbReference>
<evidence type="ECO:0000256" key="1">
    <source>
        <dbReference type="SAM" id="MobiDB-lite"/>
    </source>
</evidence>
<proteinExistence type="predicted"/>
<evidence type="ECO:0000313" key="4">
    <source>
        <dbReference type="EMBL" id="ACY13969.1"/>
    </source>
</evidence>
<dbReference type="KEGG" id="hoh:Hoch_1415"/>
<name>D0LUS9_HALO1</name>
<evidence type="ECO:0000259" key="3">
    <source>
        <dbReference type="Pfam" id="PF07883"/>
    </source>
</evidence>
<feature type="region of interest" description="Disordered" evidence="1">
    <location>
        <begin position="43"/>
        <end position="91"/>
    </location>
</feature>
<dbReference type="RefSeq" id="WP_012826578.1">
    <property type="nucleotide sequence ID" value="NC_013440.1"/>
</dbReference>
<dbReference type="EMBL" id="CP001804">
    <property type="protein sequence ID" value="ACY13969.1"/>
    <property type="molecule type" value="Genomic_DNA"/>
</dbReference>
<feature type="domain" description="Cupin type-2" evidence="3">
    <location>
        <begin position="113"/>
        <end position="174"/>
    </location>
</feature>
<dbReference type="SUPFAM" id="SSF51182">
    <property type="entry name" value="RmlC-like cupins"/>
    <property type="match status" value="1"/>
</dbReference>
<dbReference type="STRING" id="502025.Hoch_1415"/>
<sequence length="219" mass="23081">MSNETLAHPRHLSHTVAARPWRYALVAAAALLLPSCARTTAPAAETPAAETPAAETPAAETPAAGEQGAGQLELSRAGSREQRTGPSENFTGHVVVTPLFSATPHTRATGASVQFDPGAHSAWHTHPAGQTLIVTEGTGWVQQWGGAKLEIRPGDVIWTPPGVKRWHGATAAESMSHTAIQELVDGSAVHWLEHVSDEQYRAAAERFSSSPDGVKTAGW</sequence>
<dbReference type="AlphaFoldDB" id="D0LUS9"/>